<evidence type="ECO:0000256" key="1">
    <source>
        <dbReference type="ARBA" id="ARBA00004651"/>
    </source>
</evidence>
<evidence type="ECO:0000256" key="2">
    <source>
        <dbReference type="ARBA" id="ARBA00022448"/>
    </source>
</evidence>
<keyword evidence="3" id="KW-1003">Cell membrane</keyword>
<keyword evidence="4" id="KW-0762">Sugar transport</keyword>
<evidence type="ECO:0000256" key="3">
    <source>
        <dbReference type="ARBA" id="ARBA00022475"/>
    </source>
</evidence>
<gene>
    <name evidence="10" type="ORF">S101258_00753</name>
</gene>
<reference evidence="10 11" key="1">
    <citation type="submission" date="2017-06" db="EMBL/GenBank/DDBJ databases">
        <title>Genome sequence of Lactobacillus plantarum subsp. plantarum strain SRCM101258.</title>
        <authorList>
            <person name="Cho S.H."/>
        </authorList>
    </citation>
    <scope>NUCLEOTIDE SEQUENCE [LARGE SCALE GENOMIC DNA]</scope>
    <source>
        <strain evidence="10 11">SRCM101258</strain>
    </source>
</reference>
<dbReference type="AlphaFoldDB" id="A0A2S3U833"/>
<evidence type="ECO:0000313" key="11">
    <source>
        <dbReference type="Proteomes" id="UP000236990"/>
    </source>
</evidence>
<dbReference type="EMBL" id="NKCZ01000074">
    <property type="protein sequence ID" value="POD88480.1"/>
    <property type="molecule type" value="Genomic_DNA"/>
</dbReference>
<sequence length="130" mass="14541">MDVALMVGDPSVMATGLILISITLLLAVVLPGNRVLPMVDLSSIIFILPMMAAYLKKDLLRMVYCWNDYDGVDFCTSGPTSLRFTPAAAHYDRSNGTRRNVRNYSYEFGGDEVRWAWLAIKLSQLLGPFF</sequence>
<evidence type="ECO:0000256" key="4">
    <source>
        <dbReference type="ARBA" id="ARBA00022597"/>
    </source>
</evidence>
<name>A0A2S3U833_LACPN</name>
<protein>
    <submittedName>
        <fullName evidence="10">Galactitol permease IIC component</fullName>
    </submittedName>
</protein>
<feature type="transmembrane region" description="Helical" evidence="9">
    <location>
        <begin position="12"/>
        <end position="30"/>
    </location>
</feature>
<keyword evidence="5" id="KW-0598">Phosphotransferase system</keyword>
<organism evidence="10 11">
    <name type="scientific">Lactiplantibacillus plantarum subsp. plantarum</name>
    <dbReference type="NCBI Taxonomy" id="337330"/>
    <lineage>
        <taxon>Bacteria</taxon>
        <taxon>Bacillati</taxon>
        <taxon>Bacillota</taxon>
        <taxon>Bacilli</taxon>
        <taxon>Lactobacillales</taxon>
        <taxon>Lactobacillaceae</taxon>
        <taxon>Lactiplantibacillus</taxon>
    </lineage>
</organism>
<evidence type="ECO:0000256" key="8">
    <source>
        <dbReference type="ARBA" id="ARBA00023136"/>
    </source>
</evidence>
<evidence type="ECO:0000256" key="9">
    <source>
        <dbReference type="SAM" id="Phobius"/>
    </source>
</evidence>
<dbReference type="Pfam" id="PF03611">
    <property type="entry name" value="EIIC-GAT"/>
    <property type="match status" value="1"/>
</dbReference>
<comment type="caution">
    <text evidence="10">The sequence shown here is derived from an EMBL/GenBank/DDBJ whole genome shotgun (WGS) entry which is preliminary data.</text>
</comment>
<dbReference type="InterPro" id="IPR013853">
    <property type="entry name" value="EIIC-GAT"/>
</dbReference>
<evidence type="ECO:0000313" key="10">
    <source>
        <dbReference type="EMBL" id="POD88480.1"/>
    </source>
</evidence>
<dbReference type="GO" id="GO:0009401">
    <property type="term" value="P:phosphoenolpyruvate-dependent sugar phosphotransferase system"/>
    <property type="evidence" value="ECO:0007669"/>
    <property type="project" value="UniProtKB-KW"/>
</dbReference>
<keyword evidence="2" id="KW-0813">Transport</keyword>
<proteinExistence type="predicted"/>
<comment type="subcellular location">
    <subcellularLocation>
        <location evidence="1">Cell membrane</location>
        <topology evidence="1">Multi-pass membrane protein</topology>
    </subcellularLocation>
</comment>
<keyword evidence="7 9" id="KW-1133">Transmembrane helix</keyword>
<evidence type="ECO:0000256" key="5">
    <source>
        <dbReference type="ARBA" id="ARBA00022683"/>
    </source>
</evidence>
<evidence type="ECO:0000256" key="7">
    <source>
        <dbReference type="ARBA" id="ARBA00022989"/>
    </source>
</evidence>
<dbReference type="PANTHER" id="PTHR37324">
    <property type="entry name" value="PTS SYSTEM GALACTITOL-SPECIFIC EIIC COMPONENT"/>
    <property type="match status" value="1"/>
</dbReference>
<dbReference type="GO" id="GO:0015577">
    <property type="term" value="F:galactitol transmembrane transporter activity"/>
    <property type="evidence" value="ECO:0007669"/>
    <property type="project" value="InterPro"/>
</dbReference>
<dbReference type="PANTHER" id="PTHR37324:SF2">
    <property type="entry name" value="PTS SYSTEM GALACTITOL-SPECIFIC EIIC COMPONENT"/>
    <property type="match status" value="1"/>
</dbReference>
<dbReference type="Proteomes" id="UP000236990">
    <property type="component" value="Unassembled WGS sequence"/>
</dbReference>
<dbReference type="GO" id="GO:0005886">
    <property type="term" value="C:plasma membrane"/>
    <property type="evidence" value="ECO:0007669"/>
    <property type="project" value="UniProtKB-SubCell"/>
</dbReference>
<accession>A0A2S3U833</accession>
<dbReference type="InterPro" id="IPR004703">
    <property type="entry name" value="PTS_sugar-sp_permease"/>
</dbReference>
<keyword evidence="8 9" id="KW-0472">Membrane</keyword>
<feature type="transmembrane region" description="Helical" evidence="9">
    <location>
        <begin position="36"/>
        <end position="55"/>
    </location>
</feature>
<keyword evidence="6 9" id="KW-0812">Transmembrane</keyword>
<evidence type="ECO:0000256" key="6">
    <source>
        <dbReference type="ARBA" id="ARBA00022692"/>
    </source>
</evidence>